<dbReference type="GO" id="GO:0004525">
    <property type="term" value="F:ribonuclease III activity"/>
    <property type="evidence" value="ECO:0007669"/>
    <property type="project" value="InterPro"/>
</dbReference>
<evidence type="ECO:0000313" key="1">
    <source>
        <dbReference type="EMBL" id="KAK3284607.1"/>
    </source>
</evidence>
<keyword evidence="2" id="KW-1185">Reference proteome</keyword>
<dbReference type="Proteomes" id="UP001190700">
    <property type="component" value="Unassembled WGS sequence"/>
</dbReference>
<accession>A0AAE0GUW3</accession>
<name>A0AAE0GUW3_9CHLO</name>
<evidence type="ECO:0008006" key="3">
    <source>
        <dbReference type="Google" id="ProtNLM"/>
    </source>
</evidence>
<dbReference type="AlphaFoldDB" id="A0AAE0GUW3"/>
<dbReference type="InterPro" id="IPR036389">
    <property type="entry name" value="RNase_III_sf"/>
</dbReference>
<dbReference type="Gene3D" id="1.10.1520.10">
    <property type="entry name" value="Ribonuclease III domain"/>
    <property type="match status" value="1"/>
</dbReference>
<comment type="caution">
    <text evidence="1">The sequence shown here is derived from an EMBL/GenBank/DDBJ whole genome shotgun (WGS) entry which is preliminary data.</text>
</comment>
<dbReference type="EMBL" id="LGRX02002224">
    <property type="protein sequence ID" value="KAK3284607.1"/>
    <property type="molecule type" value="Genomic_DNA"/>
</dbReference>
<gene>
    <name evidence="1" type="ORF">CYMTET_7753</name>
</gene>
<reference evidence="1 2" key="1">
    <citation type="journal article" date="2015" name="Genome Biol. Evol.">
        <title>Comparative Genomics of a Bacterivorous Green Alga Reveals Evolutionary Causalities and Consequences of Phago-Mixotrophic Mode of Nutrition.</title>
        <authorList>
            <person name="Burns J.A."/>
            <person name="Paasch A."/>
            <person name="Narechania A."/>
            <person name="Kim E."/>
        </authorList>
    </citation>
    <scope>NUCLEOTIDE SEQUENCE [LARGE SCALE GENOMIC DNA]</scope>
    <source>
        <strain evidence="1 2">PLY_AMNH</strain>
    </source>
</reference>
<evidence type="ECO:0000313" key="2">
    <source>
        <dbReference type="Proteomes" id="UP001190700"/>
    </source>
</evidence>
<protein>
    <recommendedName>
        <fullName evidence="3">RNase III domain-containing protein</fullName>
    </recommendedName>
</protein>
<proteinExistence type="predicted"/>
<sequence length="231" mass="25585">MRNLREKSPLSTRKLVHDYKDMKASAYTDMKAMLGDKLLDTYLVLRMLADYENEEDEQFWTKGKYTLYRNLLLSNRHMHSCGKTLIVPELLTPEEWDEVPSVKQGGTALEATVGALYGLEENSGRFTAAMDEVINFLLSKAPVISRKHPKMFLLEQGGTVSAIEGDTGGFVAIARLEGVRADSKGAFASKKGAELSAALRVLKESGFSEYDDWVNPCDPVPGIPESADDSE</sequence>
<organism evidence="1 2">
    <name type="scientific">Cymbomonas tetramitiformis</name>
    <dbReference type="NCBI Taxonomy" id="36881"/>
    <lineage>
        <taxon>Eukaryota</taxon>
        <taxon>Viridiplantae</taxon>
        <taxon>Chlorophyta</taxon>
        <taxon>Pyramimonadophyceae</taxon>
        <taxon>Pyramimonadales</taxon>
        <taxon>Pyramimonadaceae</taxon>
        <taxon>Cymbomonas</taxon>
    </lineage>
</organism>
<dbReference type="GO" id="GO:0006396">
    <property type="term" value="P:RNA processing"/>
    <property type="evidence" value="ECO:0007669"/>
    <property type="project" value="InterPro"/>
</dbReference>